<feature type="region of interest" description="Disordered" evidence="1">
    <location>
        <begin position="40"/>
        <end position="61"/>
    </location>
</feature>
<dbReference type="RefSeq" id="WP_259542661.1">
    <property type="nucleotide sequence ID" value="NZ_JANLCJ010000083.1"/>
</dbReference>
<dbReference type="EMBL" id="JANLCJ010000083">
    <property type="protein sequence ID" value="MCS5736615.1"/>
    <property type="molecule type" value="Genomic_DNA"/>
</dbReference>
<reference evidence="2" key="1">
    <citation type="submission" date="2022-08" db="EMBL/GenBank/DDBJ databases">
        <authorList>
            <person name="Deng Y."/>
            <person name="Han X.-F."/>
            <person name="Zhang Y.-Q."/>
        </authorList>
    </citation>
    <scope>NUCLEOTIDE SEQUENCE</scope>
    <source>
        <strain evidence="2">CPCC 203386</strain>
    </source>
</reference>
<comment type="caution">
    <text evidence="2">The sequence shown here is derived from an EMBL/GenBank/DDBJ whole genome shotgun (WGS) entry which is preliminary data.</text>
</comment>
<evidence type="ECO:0000313" key="2">
    <source>
        <dbReference type="EMBL" id="MCS5736615.1"/>
    </source>
</evidence>
<protein>
    <recommendedName>
        <fullName evidence="4">GIY-YIG domain-containing protein</fullName>
    </recommendedName>
</protein>
<keyword evidence="3" id="KW-1185">Reference proteome</keyword>
<proteinExistence type="predicted"/>
<sequence>MENNKFQYVVYAYSLRRDCEIGEAGTVIYVGIGKDSGEERHANHLKPSKALDHGGEESFNF</sequence>
<name>A0ABT2H9H7_9MICO</name>
<organism evidence="2 3">
    <name type="scientific">Herbiconiux daphne</name>
    <dbReference type="NCBI Taxonomy" id="2970914"/>
    <lineage>
        <taxon>Bacteria</taxon>
        <taxon>Bacillati</taxon>
        <taxon>Actinomycetota</taxon>
        <taxon>Actinomycetes</taxon>
        <taxon>Micrococcales</taxon>
        <taxon>Microbacteriaceae</taxon>
        <taxon>Herbiconiux</taxon>
    </lineage>
</organism>
<accession>A0ABT2H9H7</accession>
<evidence type="ECO:0008006" key="4">
    <source>
        <dbReference type="Google" id="ProtNLM"/>
    </source>
</evidence>
<evidence type="ECO:0000313" key="3">
    <source>
        <dbReference type="Proteomes" id="UP001165586"/>
    </source>
</evidence>
<feature type="compositionally biased region" description="Basic and acidic residues" evidence="1">
    <location>
        <begin position="49"/>
        <end position="61"/>
    </location>
</feature>
<gene>
    <name evidence="2" type="ORF">N1032_23075</name>
</gene>
<dbReference type="Proteomes" id="UP001165586">
    <property type="component" value="Unassembled WGS sequence"/>
</dbReference>
<evidence type="ECO:0000256" key="1">
    <source>
        <dbReference type="SAM" id="MobiDB-lite"/>
    </source>
</evidence>